<accession>A0A478FP50</accession>
<evidence type="ECO:0000313" key="2">
    <source>
        <dbReference type="Proteomes" id="UP000324831"/>
    </source>
</evidence>
<dbReference type="EMBL" id="BIMN01000001">
    <property type="protein sequence ID" value="GCE63053.1"/>
    <property type="molecule type" value="Genomic_DNA"/>
</dbReference>
<sequence>MASPAAVGGGLLGAGAIGVGSAYLAGAFEGADSSKVEVEPANVLLSHNGTPSTYTSDTVGKLYENYLVSPVDSKESGGTTINNQKWWEWSYKRWQADSGKENNNLSVEFKNSQKINSPFSGITVTEDSPKALNQVCEAVYKQNKSTIITLESSPDNPTKLKRDLFKYCSILGEVKTISEAGENYDNKKGGDSTNKKTFISVTGNDKFWKIRNEEFYADGNGAKSKSKATGESSKFKVKSAETDKPEIRKICEGAYESTKEEQTNYPIADVNIFCVL</sequence>
<dbReference type="Proteomes" id="UP000324831">
    <property type="component" value="Unassembled WGS sequence"/>
</dbReference>
<name>A0A478FP50_9MOLU</name>
<evidence type="ECO:0000313" key="1">
    <source>
        <dbReference type="EMBL" id="GCE63053.1"/>
    </source>
</evidence>
<comment type="caution">
    <text evidence="1">The sequence shown here is derived from an EMBL/GenBank/DDBJ whole genome shotgun (WGS) entry which is preliminary data.</text>
</comment>
<gene>
    <name evidence="1" type="ORF">MHSWG343_00310</name>
</gene>
<reference evidence="1 2" key="1">
    <citation type="submission" date="2019-01" db="EMBL/GenBank/DDBJ databases">
        <title>Draft genome sequences of Candidatus Mycoplasma haemohominis SWG34-3 identified from a patient with pyrexia, anemia and liver dysfunction.</title>
        <authorList>
            <person name="Sekizuka T."/>
            <person name="Hattori N."/>
            <person name="Katano H."/>
            <person name="Takuma T."/>
            <person name="Ito T."/>
            <person name="Arai N."/>
            <person name="Yanai R."/>
            <person name="Ishii S."/>
            <person name="Miura Y."/>
            <person name="Tokunaga T."/>
            <person name="Watanabe H."/>
            <person name="Nomura N."/>
            <person name="Eguchi J."/>
            <person name="Arai T."/>
            <person name="Hasegawa H."/>
            <person name="Nakamaki T."/>
            <person name="Wakita T."/>
            <person name="Niki Y."/>
            <person name="Kuroda M."/>
        </authorList>
    </citation>
    <scope>NUCLEOTIDE SEQUENCE [LARGE SCALE GENOMIC DNA]</scope>
    <source>
        <strain evidence="1">SWG34-3</strain>
    </source>
</reference>
<organism evidence="1 2">
    <name type="scientific">Candidatus Mycoplasma haematohominis</name>
    <dbReference type="NCBI Taxonomy" id="1494318"/>
    <lineage>
        <taxon>Bacteria</taxon>
        <taxon>Bacillati</taxon>
        <taxon>Mycoplasmatota</taxon>
        <taxon>Mollicutes</taxon>
        <taxon>Mycoplasmataceae</taxon>
        <taxon>Mycoplasma</taxon>
    </lineage>
</organism>
<protein>
    <submittedName>
        <fullName evidence="1">Uncharacterized protein</fullName>
    </submittedName>
</protein>
<proteinExistence type="predicted"/>
<dbReference type="AlphaFoldDB" id="A0A478FP50"/>